<dbReference type="Gene3D" id="3.30.1330.30">
    <property type="match status" value="1"/>
</dbReference>
<keyword evidence="2 5" id="KW-0489">Methyltransferase</keyword>
<protein>
    <submittedName>
        <fullName evidence="5">RNA methyltransferase</fullName>
    </submittedName>
</protein>
<feature type="domain" description="RNA 2-O ribose methyltransferase substrate binding" evidence="4">
    <location>
        <begin position="52"/>
        <end position="126"/>
    </location>
</feature>
<name>A0ABN3VR37_9ACTN</name>
<dbReference type="CDD" id="cd18095">
    <property type="entry name" value="SpoU-like_rRNA-MTase"/>
    <property type="match status" value="1"/>
</dbReference>
<evidence type="ECO:0000313" key="6">
    <source>
        <dbReference type="Proteomes" id="UP001500831"/>
    </source>
</evidence>
<dbReference type="InterPro" id="IPR029026">
    <property type="entry name" value="tRNA_m1G_MTases_N"/>
</dbReference>
<gene>
    <name evidence="5" type="ORF">GCM10010517_09850</name>
</gene>
<dbReference type="EMBL" id="BAAAVI010000005">
    <property type="protein sequence ID" value="GAA2852199.1"/>
    <property type="molecule type" value="Genomic_DNA"/>
</dbReference>
<organism evidence="5 6">
    <name type="scientific">Streptosporangium fragile</name>
    <dbReference type="NCBI Taxonomy" id="46186"/>
    <lineage>
        <taxon>Bacteria</taxon>
        <taxon>Bacillati</taxon>
        <taxon>Actinomycetota</taxon>
        <taxon>Actinomycetes</taxon>
        <taxon>Streptosporangiales</taxon>
        <taxon>Streptosporangiaceae</taxon>
        <taxon>Streptosporangium</taxon>
    </lineage>
</organism>
<dbReference type="Gene3D" id="3.40.1280.10">
    <property type="match status" value="1"/>
</dbReference>
<dbReference type="Proteomes" id="UP001500831">
    <property type="component" value="Unassembled WGS sequence"/>
</dbReference>
<dbReference type="SUPFAM" id="SSF75217">
    <property type="entry name" value="alpha/beta knot"/>
    <property type="match status" value="1"/>
</dbReference>
<dbReference type="Pfam" id="PF00588">
    <property type="entry name" value="SpoU_methylase"/>
    <property type="match status" value="1"/>
</dbReference>
<dbReference type="GO" id="GO:0008168">
    <property type="term" value="F:methyltransferase activity"/>
    <property type="evidence" value="ECO:0007669"/>
    <property type="project" value="UniProtKB-KW"/>
</dbReference>
<proteinExistence type="inferred from homology"/>
<comment type="similarity">
    <text evidence="1">Belongs to the class IV-like SAM-binding methyltransferase superfamily. RNA methyltransferase TrmH family.</text>
</comment>
<evidence type="ECO:0000256" key="2">
    <source>
        <dbReference type="ARBA" id="ARBA00022603"/>
    </source>
</evidence>
<dbReference type="PANTHER" id="PTHR43191">
    <property type="entry name" value="RRNA METHYLTRANSFERASE 3"/>
    <property type="match status" value="1"/>
</dbReference>
<dbReference type="InterPro" id="IPR013123">
    <property type="entry name" value="SpoU_subst-bd"/>
</dbReference>
<dbReference type="InterPro" id="IPR053888">
    <property type="entry name" value="MRM3-like_sub_bind"/>
</dbReference>
<keyword evidence="6" id="KW-1185">Reference proteome</keyword>
<evidence type="ECO:0000256" key="1">
    <source>
        <dbReference type="ARBA" id="ARBA00007228"/>
    </source>
</evidence>
<dbReference type="SMART" id="SM00967">
    <property type="entry name" value="SpoU_sub_bind"/>
    <property type="match status" value="1"/>
</dbReference>
<dbReference type="Pfam" id="PF22435">
    <property type="entry name" value="MRM3-like_sub_bind"/>
    <property type="match status" value="1"/>
</dbReference>
<accession>A0ABN3VR37</accession>
<dbReference type="InterPro" id="IPR051259">
    <property type="entry name" value="rRNA_Methyltransferase"/>
</dbReference>
<evidence type="ECO:0000313" key="5">
    <source>
        <dbReference type="EMBL" id="GAA2852199.1"/>
    </source>
</evidence>
<dbReference type="InterPro" id="IPR001537">
    <property type="entry name" value="SpoU_MeTrfase"/>
</dbReference>
<dbReference type="PANTHER" id="PTHR43191:SF2">
    <property type="entry name" value="RRNA METHYLTRANSFERASE 3, MITOCHONDRIAL"/>
    <property type="match status" value="1"/>
</dbReference>
<dbReference type="SUPFAM" id="SSF55315">
    <property type="entry name" value="L30e-like"/>
    <property type="match status" value="1"/>
</dbReference>
<evidence type="ECO:0000259" key="4">
    <source>
        <dbReference type="SMART" id="SM00967"/>
    </source>
</evidence>
<dbReference type="GO" id="GO:0032259">
    <property type="term" value="P:methylation"/>
    <property type="evidence" value="ECO:0007669"/>
    <property type="project" value="UniProtKB-KW"/>
</dbReference>
<dbReference type="InterPro" id="IPR029064">
    <property type="entry name" value="Ribosomal_eL30-like_sf"/>
</dbReference>
<evidence type="ECO:0000256" key="3">
    <source>
        <dbReference type="ARBA" id="ARBA00022679"/>
    </source>
</evidence>
<comment type="caution">
    <text evidence="5">The sequence shown here is derived from an EMBL/GenBank/DDBJ whole genome shotgun (WGS) entry which is preliminary data.</text>
</comment>
<reference evidence="5 6" key="1">
    <citation type="journal article" date="2019" name="Int. J. Syst. Evol. Microbiol.">
        <title>The Global Catalogue of Microorganisms (GCM) 10K type strain sequencing project: providing services to taxonomists for standard genome sequencing and annotation.</title>
        <authorList>
            <consortium name="The Broad Institute Genomics Platform"/>
            <consortium name="The Broad Institute Genome Sequencing Center for Infectious Disease"/>
            <person name="Wu L."/>
            <person name="Ma J."/>
        </authorList>
    </citation>
    <scope>NUCLEOTIDE SEQUENCE [LARGE SCALE GENOMIC DNA]</scope>
    <source>
        <strain evidence="5 6">JCM 6242</strain>
    </source>
</reference>
<sequence>MRPAAITLWAASHFLGGQGMGGSELTNIKSPRVKAARRLTKRAFRDRDRSFLAEGPQAVREALALDGVVVELFATAEAQLRHADIVTAATAAGVPVFRASGEVMAELAQTVTPQGLLAVCRFVHVPLETSVTAGSRLVAVLAHVRDPGNAGTVLRTADAAGADSVVFTDASVDPYNGKCVRASAGSLFHLPVSMGVPVARVVERLKASGLRVLAADGAGKQTLDDVDLSGPTAWVFGNEAWGLPEEILALADEVVRVPIYGRAESLNLATAAAVCLYASARSQRIGSGAG</sequence>
<dbReference type="InterPro" id="IPR029028">
    <property type="entry name" value="Alpha/beta_knot_MTases"/>
</dbReference>
<keyword evidence="3" id="KW-0808">Transferase</keyword>